<dbReference type="GO" id="GO:0012505">
    <property type="term" value="C:endomembrane system"/>
    <property type="evidence" value="ECO:0007669"/>
    <property type="project" value="UniProtKB-SubCell"/>
</dbReference>
<dbReference type="GO" id="GO:0007259">
    <property type="term" value="P:cell surface receptor signaling pathway via JAK-STAT"/>
    <property type="evidence" value="ECO:0007669"/>
    <property type="project" value="TreeGrafter"/>
</dbReference>
<dbReference type="GO" id="GO:0005829">
    <property type="term" value="C:cytosol"/>
    <property type="evidence" value="ECO:0007669"/>
    <property type="project" value="TreeGrafter"/>
</dbReference>
<evidence type="ECO:0000256" key="11">
    <source>
        <dbReference type="PROSITE-ProRule" id="PRU10141"/>
    </source>
</evidence>
<dbReference type="InterPro" id="IPR000299">
    <property type="entry name" value="FERM_domain"/>
</dbReference>
<evidence type="ECO:0000256" key="7">
    <source>
        <dbReference type="ARBA" id="ARBA00022999"/>
    </source>
</evidence>
<name>A0AA88HYF5_ARTSF</name>
<evidence type="ECO:0000259" key="12">
    <source>
        <dbReference type="PROSITE" id="PS50011"/>
    </source>
</evidence>
<dbReference type="SMART" id="SM00295">
    <property type="entry name" value="B41"/>
    <property type="match status" value="1"/>
</dbReference>
<dbReference type="GO" id="GO:0005126">
    <property type="term" value="F:cytokine receptor binding"/>
    <property type="evidence" value="ECO:0007669"/>
    <property type="project" value="TreeGrafter"/>
</dbReference>
<evidence type="ECO:0000313" key="14">
    <source>
        <dbReference type="EMBL" id="KAK2717483.1"/>
    </source>
</evidence>
<dbReference type="AlphaFoldDB" id="A0AA88HYF5"/>
<dbReference type="InterPro" id="IPR019749">
    <property type="entry name" value="Band_41_domain"/>
</dbReference>
<dbReference type="SUPFAM" id="SSF47031">
    <property type="entry name" value="Second domain of FERM"/>
    <property type="match status" value="1"/>
</dbReference>
<dbReference type="PROSITE" id="PS00109">
    <property type="entry name" value="PROTEIN_KINASE_TYR"/>
    <property type="match status" value="1"/>
</dbReference>
<comment type="catalytic activity">
    <reaction evidence="10">
        <text>L-tyrosyl-[protein] + ATP = O-phospho-L-tyrosyl-[protein] + ADP + H(+)</text>
        <dbReference type="Rhea" id="RHEA:10596"/>
        <dbReference type="Rhea" id="RHEA-COMP:10136"/>
        <dbReference type="Rhea" id="RHEA-COMP:20101"/>
        <dbReference type="ChEBI" id="CHEBI:15378"/>
        <dbReference type="ChEBI" id="CHEBI:30616"/>
        <dbReference type="ChEBI" id="CHEBI:46858"/>
        <dbReference type="ChEBI" id="CHEBI:61978"/>
        <dbReference type="ChEBI" id="CHEBI:456216"/>
        <dbReference type="EC" id="2.7.10.1"/>
    </reaction>
</comment>
<gene>
    <name evidence="14" type="ORF">QYM36_006307</name>
</gene>
<dbReference type="GO" id="GO:0048468">
    <property type="term" value="P:cell development"/>
    <property type="evidence" value="ECO:0007669"/>
    <property type="project" value="UniProtKB-ARBA"/>
</dbReference>
<dbReference type="EMBL" id="JAVRJZ010000010">
    <property type="protein sequence ID" value="KAK2717483.1"/>
    <property type="molecule type" value="Genomic_DNA"/>
</dbReference>
<dbReference type="InterPro" id="IPR036860">
    <property type="entry name" value="SH2_dom_sf"/>
</dbReference>
<keyword evidence="8" id="KW-0472">Membrane</keyword>
<dbReference type="PRINTS" id="PR00109">
    <property type="entry name" value="TYRKINASE"/>
</dbReference>
<dbReference type="CDD" id="cd14473">
    <property type="entry name" value="FERM_B-lobe"/>
    <property type="match status" value="1"/>
</dbReference>
<dbReference type="Gene3D" id="1.20.80.10">
    <property type="match status" value="1"/>
</dbReference>
<keyword evidence="7" id="KW-0727">SH2 domain</keyword>
<dbReference type="InterPro" id="IPR001245">
    <property type="entry name" value="Ser-Thr/Tyr_kinase_cat_dom"/>
</dbReference>
<reference evidence="14" key="1">
    <citation type="submission" date="2023-07" db="EMBL/GenBank/DDBJ databases">
        <title>Chromosome-level genome assembly of Artemia franciscana.</title>
        <authorList>
            <person name="Jo E."/>
        </authorList>
    </citation>
    <scope>NUCLEOTIDE SEQUENCE</scope>
    <source>
        <tissue evidence="14">Whole body</tissue>
    </source>
</reference>
<dbReference type="GO" id="GO:0050793">
    <property type="term" value="P:regulation of developmental process"/>
    <property type="evidence" value="ECO:0007669"/>
    <property type="project" value="UniProtKB-ARBA"/>
</dbReference>
<dbReference type="PANTHER" id="PTHR45807">
    <property type="entry name" value="TYROSINE-PROTEIN KINASE HOPSCOTCH"/>
    <property type="match status" value="1"/>
</dbReference>
<dbReference type="GO" id="GO:0004715">
    <property type="term" value="F:non-membrane spanning protein tyrosine kinase activity"/>
    <property type="evidence" value="ECO:0007669"/>
    <property type="project" value="TreeGrafter"/>
</dbReference>
<keyword evidence="5" id="KW-0418">Kinase</keyword>
<feature type="domain" description="Protein kinase" evidence="12">
    <location>
        <begin position="473"/>
        <end position="727"/>
    </location>
</feature>
<dbReference type="Gene3D" id="1.10.510.10">
    <property type="entry name" value="Transferase(Phosphotransferase) domain 1"/>
    <property type="match status" value="2"/>
</dbReference>
<dbReference type="GO" id="GO:0009887">
    <property type="term" value="P:animal organ morphogenesis"/>
    <property type="evidence" value="ECO:0007669"/>
    <property type="project" value="UniProtKB-ARBA"/>
</dbReference>
<keyword evidence="2" id="KW-0597">Phosphoprotein</keyword>
<evidence type="ECO:0000256" key="6">
    <source>
        <dbReference type="ARBA" id="ARBA00022840"/>
    </source>
</evidence>
<evidence type="ECO:0000256" key="2">
    <source>
        <dbReference type="ARBA" id="ARBA00022553"/>
    </source>
</evidence>
<dbReference type="GO" id="GO:0030182">
    <property type="term" value="P:neuron differentiation"/>
    <property type="evidence" value="ECO:0007669"/>
    <property type="project" value="UniProtKB-ARBA"/>
</dbReference>
<dbReference type="SUPFAM" id="SSF56112">
    <property type="entry name" value="Protein kinase-like (PK-like)"/>
    <property type="match status" value="2"/>
</dbReference>
<keyword evidence="3" id="KW-0808">Transferase</keyword>
<protein>
    <recommendedName>
        <fullName evidence="16">Non-specific protein-tyrosine kinase</fullName>
    </recommendedName>
</protein>
<comment type="subcellular location">
    <subcellularLocation>
        <location evidence="1">Endomembrane system</location>
    </subcellularLocation>
</comment>
<dbReference type="SUPFAM" id="SSF55550">
    <property type="entry name" value="SH2 domain"/>
    <property type="match status" value="1"/>
</dbReference>
<dbReference type="InterPro" id="IPR011009">
    <property type="entry name" value="Kinase-like_dom_sf"/>
</dbReference>
<comment type="caution">
    <text evidence="14">The sequence shown here is derived from an EMBL/GenBank/DDBJ whole genome shotgun (WGS) entry which is preliminary data.</text>
</comment>
<keyword evidence="6 11" id="KW-0067">ATP-binding</keyword>
<dbReference type="GO" id="GO:0051130">
    <property type="term" value="P:positive regulation of cellular component organization"/>
    <property type="evidence" value="ECO:0007669"/>
    <property type="project" value="UniProtKB-ARBA"/>
</dbReference>
<dbReference type="PROSITE" id="PS50057">
    <property type="entry name" value="FERM_3"/>
    <property type="match status" value="1"/>
</dbReference>
<dbReference type="GO" id="GO:0004714">
    <property type="term" value="F:transmembrane receptor protein tyrosine kinase activity"/>
    <property type="evidence" value="ECO:0007669"/>
    <property type="project" value="UniProtKB-EC"/>
</dbReference>
<evidence type="ECO:0000256" key="5">
    <source>
        <dbReference type="ARBA" id="ARBA00022777"/>
    </source>
</evidence>
<dbReference type="InterPro" id="IPR000719">
    <property type="entry name" value="Prot_kinase_dom"/>
</dbReference>
<dbReference type="CDD" id="cd00192">
    <property type="entry name" value="PTKc"/>
    <property type="match status" value="1"/>
</dbReference>
<evidence type="ECO:0000259" key="13">
    <source>
        <dbReference type="PROSITE" id="PS50057"/>
    </source>
</evidence>
<dbReference type="PROSITE" id="PS50011">
    <property type="entry name" value="PROTEIN_KINASE_DOM"/>
    <property type="match status" value="2"/>
</dbReference>
<dbReference type="GO" id="GO:0035556">
    <property type="term" value="P:intracellular signal transduction"/>
    <property type="evidence" value="ECO:0007669"/>
    <property type="project" value="TreeGrafter"/>
</dbReference>
<dbReference type="InterPro" id="IPR017441">
    <property type="entry name" value="Protein_kinase_ATP_BS"/>
</dbReference>
<feature type="domain" description="FERM" evidence="13">
    <location>
        <begin position="18"/>
        <end position="324"/>
    </location>
</feature>
<dbReference type="InterPro" id="IPR051286">
    <property type="entry name" value="JAK"/>
</dbReference>
<dbReference type="InterPro" id="IPR035963">
    <property type="entry name" value="FERM_2"/>
</dbReference>
<evidence type="ECO:0000256" key="8">
    <source>
        <dbReference type="ARBA" id="ARBA00023136"/>
    </source>
</evidence>
<dbReference type="GO" id="GO:0019221">
    <property type="term" value="P:cytokine-mediated signaling pathway"/>
    <property type="evidence" value="ECO:0007669"/>
    <property type="project" value="TreeGrafter"/>
</dbReference>
<dbReference type="PANTHER" id="PTHR45807:SF7">
    <property type="entry name" value="TYROSINE-PROTEIN KINASE HOPSCOTCH"/>
    <property type="match status" value="1"/>
</dbReference>
<sequence>MNTSPHVVYQAQMVTTIKYLEIVLLDRTRWLRIPDDEKIATVECIIKECCKHVGILPSKRYLFGIFNRDINYWLPENMLRTSLSTTELLELRVRFHPSNLAEIFKDDIIFLTYYFCQIRKDFIAGRIKELCGCVDGKVDKSKKEIAHGLGIADMYREMLQCNKTISDVEKEHKRFFPKELLKSMHYNLYKNVIRQPLKDLESNPPGDSEFIMLKYVEKVRAEAMTEFYEPYECQYSHEGKLITATICVENSATQSWRLVLRCPALNEVEICDVRDICFICVGQSTVEISRKNGVPVTFIIPDPDYIKCFVSVVSGYYRLSEKFMFNLSTAFYLPSIVDLLKNRVHPPIGGKFAYSKLDDKRDNAPGSYLIRESHKTYDQYFIDYVDQGGFQPKTIMVSKCGDFYKKDDDSKEYQSLQEVALALGLLIRNLLPPSENDRPPLLLLCCSDKTLLEPKKKRDNKPVCIPESELHVFRGKEWEMRGRFTVVRRGFWKSGKEETSIAIKNLQSDITDSKPFMQSLRLSLHWRSDSIATFYGIVLPASLVPSLVMEYFPLGTLDVFLQKEKDSIAPVDLVEASSYLANAVYYLGEIGAVHGKIRSWNLFVYKYSQDSLKVKLSDPIVPMEVENEIAWIPIEYHTHPLSSLNSLTTDIWAFGTTLWEIFSFGCRPFKDVALKEITKSFMYGKKPQKPALCPVEIYRIILSCWDLDPSKRLAPQTLMRDMNQIFYGIFNARKRHDYAYLDEELSKYGREGFLESELCSISSLTKEEDNSLQLGIKETKLPISQIGFWNTVTSGFILDSGTIGSISEYSISSDVNDIYVLGKDQLQIGTRIGRGHFGEVCLGALRRRNGEALTVAVKRLIPMQNMTDSNAFDDMMREFEIMKTLKHPKIVEIIGIIESPEFLLVMEYVPFDSLLKYLRLEGEKITSDQLLRYAADIAEGMEYLAEKKIVHRDLAARNILVVNETSVKISDFGLAQKVGETGFYAFKTLRDLPLAWYAPESIGHYKFSSQSDVWSYGVTMFEMFSRGDEPQLAENDQLLKVLESGRRLPCPSSCPQVVYREIMWPCWNFDPIQRPTFTNILERVYQVSHQV</sequence>
<dbReference type="PROSITE" id="PS00107">
    <property type="entry name" value="PROTEIN_KINASE_ATP"/>
    <property type="match status" value="1"/>
</dbReference>
<evidence type="ECO:0000256" key="4">
    <source>
        <dbReference type="ARBA" id="ARBA00022741"/>
    </source>
</evidence>
<dbReference type="CDD" id="cd09921">
    <property type="entry name" value="SH2_Jak_family"/>
    <property type="match status" value="1"/>
</dbReference>
<keyword evidence="15" id="KW-1185">Reference proteome</keyword>
<organism evidence="14 15">
    <name type="scientific">Artemia franciscana</name>
    <name type="common">Brine shrimp</name>
    <name type="synonym">Artemia sanfranciscana</name>
    <dbReference type="NCBI Taxonomy" id="6661"/>
    <lineage>
        <taxon>Eukaryota</taxon>
        <taxon>Metazoa</taxon>
        <taxon>Ecdysozoa</taxon>
        <taxon>Arthropoda</taxon>
        <taxon>Crustacea</taxon>
        <taxon>Branchiopoda</taxon>
        <taxon>Anostraca</taxon>
        <taxon>Artemiidae</taxon>
        <taxon>Artemia</taxon>
    </lineage>
</organism>
<feature type="binding site" evidence="11">
    <location>
        <position position="858"/>
    </location>
    <ligand>
        <name>ATP</name>
        <dbReference type="ChEBI" id="CHEBI:30616"/>
    </ligand>
</feature>
<evidence type="ECO:0008006" key="16">
    <source>
        <dbReference type="Google" id="ProtNLM"/>
    </source>
</evidence>
<dbReference type="GO" id="GO:0071944">
    <property type="term" value="C:cell periphery"/>
    <property type="evidence" value="ECO:0007669"/>
    <property type="project" value="UniProtKB-ARBA"/>
</dbReference>
<evidence type="ECO:0000256" key="10">
    <source>
        <dbReference type="ARBA" id="ARBA00051243"/>
    </source>
</evidence>
<evidence type="ECO:0000313" key="15">
    <source>
        <dbReference type="Proteomes" id="UP001187531"/>
    </source>
</evidence>
<dbReference type="InterPro" id="IPR014352">
    <property type="entry name" value="FERM/acyl-CoA-bd_prot_sf"/>
</dbReference>
<dbReference type="Proteomes" id="UP001187531">
    <property type="component" value="Unassembled WGS sequence"/>
</dbReference>
<dbReference type="Pfam" id="PF07714">
    <property type="entry name" value="PK_Tyr_Ser-Thr"/>
    <property type="match status" value="2"/>
</dbReference>
<dbReference type="InterPro" id="IPR020635">
    <property type="entry name" value="Tyr_kinase_cat_dom"/>
</dbReference>
<keyword evidence="4 11" id="KW-0547">Nucleotide-binding</keyword>
<dbReference type="SMART" id="SM00219">
    <property type="entry name" value="TyrKc"/>
    <property type="match status" value="2"/>
</dbReference>
<dbReference type="GO" id="GO:0005524">
    <property type="term" value="F:ATP binding"/>
    <property type="evidence" value="ECO:0007669"/>
    <property type="project" value="UniProtKB-UniRule"/>
</dbReference>
<keyword evidence="9" id="KW-0829">Tyrosine-protein kinase</keyword>
<dbReference type="InterPro" id="IPR008266">
    <property type="entry name" value="Tyr_kinase_AS"/>
</dbReference>
<dbReference type="FunFam" id="1.10.510.10:FF:001512">
    <property type="entry name" value="Receptor tyrosine-protein kinase erbB-2"/>
    <property type="match status" value="1"/>
</dbReference>
<feature type="domain" description="Protein kinase" evidence="12">
    <location>
        <begin position="826"/>
        <end position="1091"/>
    </location>
</feature>
<proteinExistence type="predicted"/>
<accession>A0AA88HYF5</accession>
<evidence type="ECO:0000256" key="9">
    <source>
        <dbReference type="ARBA" id="ARBA00023137"/>
    </source>
</evidence>
<evidence type="ECO:0000256" key="3">
    <source>
        <dbReference type="ARBA" id="ARBA00022679"/>
    </source>
</evidence>
<dbReference type="InterPro" id="IPR019748">
    <property type="entry name" value="FERM_central"/>
</dbReference>
<evidence type="ECO:0000256" key="1">
    <source>
        <dbReference type="ARBA" id="ARBA00004308"/>
    </source>
</evidence>